<evidence type="ECO:0000313" key="3">
    <source>
        <dbReference type="Proteomes" id="UP000784294"/>
    </source>
</evidence>
<reference evidence="2" key="1">
    <citation type="submission" date="2018-11" db="EMBL/GenBank/DDBJ databases">
        <authorList>
            <consortium name="Pathogen Informatics"/>
        </authorList>
    </citation>
    <scope>NUCLEOTIDE SEQUENCE</scope>
</reference>
<dbReference type="Proteomes" id="UP000784294">
    <property type="component" value="Unassembled WGS sequence"/>
</dbReference>
<comment type="caution">
    <text evidence="2">The sequence shown here is derived from an EMBL/GenBank/DDBJ whole genome shotgun (WGS) entry which is preliminary data.</text>
</comment>
<evidence type="ECO:0000313" key="2">
    <source>
        <dbReference type="EMBL" id="VEL08393.1"/>
    </source>
</evidence>
<dbReference type="EMBL" id="CAAALY010003852">
    <property type="protein sequence ID" value="VEL08393.1"/>
    <property type="molecule type" value="Genomic_DNA"/>
</dbReference>
<name>A0A448WCF1_9PLAT</name>
<protein>
    <submittedName>
        <fullName evidence="2">Uncharacterized protein</fullName>
    </submittedName>
</protein>
<accession>A0A448WCF1</accession>
<organism evidence="2 3">
    <name type="scientific">Protopolystoma xenopodis</name>
    <dbReference type="NCBI Taxonomy" id="117903"/>
    <lineage>
        <taxon>Eukaryota</taxon>
        <taxon>Metazoa</taxon>
        <taxon>Spiralia</taxon>
        <taxon>Lophotrochozoa</taxon>
        <taxon>Platyhelminthes</taxon>
        <taxon>Monogenea</taxon>
        <taxon>Polyopisthocotylea</taxon>
        <taxon>Polystomatidea</taxon>
        <taxon>Polystomatidae</taxon>
        <taxon>Protopolystoma</taxon>
    </lineage>
</organism>
<feature type="region of interest" description="Disordered" evidence="1">
    <location>
        <begin position="108"/>
        <end position="127"/>
    </location>
</feature>
<keyword evidence="3" id="KW-1185">Reference proteome</keyword>
<feature type="compositionally biased region" description="Polar residues" evidence="1">
    <location>
        <begin position="112"/>
        <end position="124"/>
    </location>
</feature>
<proteinExistence type="predicted"/>
<dbReference type="AlphaFoldDB" id="A0A448WCF1"/>
<feature type="compositionally biased region" description="Low complexity" evidence="1">
    <location>
        <begin position="199"/>
        <end position="214"/>
    </location>
</feature>
<feature type="region of interest" description="Disordered" evidence="1">
    <location>
        <begin position="74"/>
        <end position="98"/>
    </location>
</feature>
<feature type="region of interest" description="Disordered" evidence="1">
    <location>
        <begin position="285"/>
        <end position="307"/>
    </location>
</feature>
<evidence type="ECO:0000256" key="1">
    <source>
        <dbReference type="SAM" id="MobiDB-lite"/>
    </source>
</evidence>
<feature type="region of interest" description="Disordered" evidence="1">
    <location>
        <begin position="186"/>
        <end position="255"/>
    </location>
</feature>
<gene>
    <name evidence="2" type="ORF">PXEA_LOCUS1833</name>
</gene>
<sequence length="401" mass="41673">MTRPANLAIGSCQPPGLQTHIALPYPPNSPQTAAIPSAGYIVDQQLGGCPQFVVSPITLSTHSGTQVTQAAALHSSSPMPRARPQATPSPPIHSPASLAQNNHSIAHRSALSPGQQQTLSQYSTMHHARQQIPQLHHHAAPSQEMPSQNGLYLTSPHMHPVHSVTHTPITSLPYPYQSGYAPHESNQALLAGGSGGPSGSSLSPGPLSGSLLPPISVTLAQSPSGLHHHRQQQQQMQPGQSHLCEPHNQTAYSAPGTLSHAFQTGIADSLQMSSAQLSGSAYSSPEVLASSRQPTRIPAAGGRSQDCFSQLQPPQSIHSSTGVLADTYTYPQAQTVSSRRLAGPSSSSFPPSVRDISADLTAQTAEGDARLLATTCGDVVGLAGNPNLAAPISATEATPWG</sequence>
<feature type="compositionally biased region" description="Low complexity" evidence="1">
    <location>
        <begin position="232"/>
        <end position="242"/>
    </location>
</feature>